<reference evidence="2" key="1">
    <citation type="journal article" date="2016" name="Nat. Genet.">
        <title>A high-quality carrot genome assembly provides new insights into carotenoid accumulation and asterid genome evolution.</title>
        <authorList>
            <person name="Iorizzo M."/>
            <person name="Ellison S."/>
            <person name="Senalik D."/>
            <person name="Zeng P."/>
            <person name="Satapoomin P."/>
            <person name="Huang J."/>
            <person name="Bowman M."/>
            <person name="Iovene M."/>
            <person name="Sanseverino W."/>
            <person name="Cavagnaro P."/>
            <person name="Yildiz M."/>
            <person name="Macko-Podgorni A."/>
            <person name="Moranska E."/>
            <person name="Grzebelus E."/>
            <person name="Grzebelus D."/>
            <person name="Ashrafi H."/>
            <person name="Zheng Z."/>
            <person name="Cheng S."/>
            <person name="Spooner D."/>
            <person name="Van Deynze A."/>
            <person name="Simon P."/>
        </authorList>
    </citation>
    <scope>NUCLEOTIDE SEQUENCE</scope>
    <source>
        <tissue evidence="2">Leaf</tissue>
    </source>
</reference>
<keyword evidence="3" id="KW-1185">Reference proteome</keyword>
<protein>
    <recommendedName>
        <fullName evidence="1">Replication protein A 70 kDa DNA-binding subunit B/D first OB fold domain-containing protein</fullName>
    </recommendedName>
</protein>
<sequence length="253" mass="29625">MENFPYQMISNLRPQTTIQWKLKVRVTRMWRRMDRYGQTSGLNMIFVDELGGRIHAWIPAQNMNMVENMITEGQSYHIRNFVVRQYVPMQTERCFRNDIYIQLYNMTEIVVTGAVEFIPQHVFQFTALSEIINAALEDNYLIDVVGKVVQVHPIRNFTNKYNQQKSSITFTINDITGLAEVTFHDELAHSFQQGLNNANQHPIIVIISSCKSNFIEGEPKLTNRSATRFFINHDHEAVEDLRNAIRLANWHYQ</sequence>
<dbReference type="PANTHER" id="PTHR47165:SF4">
    <property type="entry name" value="OS03G0429900 PROTEIN"/>
    <property type="match status" value="1"/>
</dbReference>
<gene>
    <name evidence="2" type="ORF">DCAR_0206312</name>
</gene>
<dbReference type="Proteomes" id="UP000077755">
    <property type="component" value="Chromosome 2"/>
</dbReference>
<dbReference type="InterPro" id="IPR012340">
    <property type="entry name" value="NA-bd_OB-fold"/>
</dbReference>
<dbReference type="InterPro" id="IPR003871">
    <property type="entry name" value="RFA1B/D_OB_1st"/>
</dbReference>
<dbReference type="OMA" id="IRLANWH"/>
<dbReference type="EMBL" id="CP093344">
    <property type="protein sequence ID" value="WOG87090.1"/>
    <property type="molecule type" value="Genomic_DNA"/>
</dbReference>
<feature type="domain" description="Replication protein A 70 kDa DNA-binding subunit B/D first OB fold" evidence="1">
    <location>
        <begin position="6"/>
        <end position="87"/>
    </location>
</feature>
<organism evidence="2 3">
    <name type="scientific">Daucus carota subsp. sativus</name>
    <name type="common">Carrot</name>
    <dbReference type="NCBI Taxonomy" id="79200"/>
    <lineage>
        <taxon>Eukaryota</taxon>
        <taxon>Viridiplantae</taxon>
        <taxon>Streptophyta</taxon>
        <taxon>Embryophyta</taxon>
        <taxon>Tracheophyta</taxon>
        <taxon>Spermatophyta</taxon>
        <taxon>Magnoliopsida</taxon>
        <taxon>eudicotyledons</taxon>
        <taxon>Gunneridae</taxon>
        <taxon>Pentapetalae</taxon>
        <taxon>asterids</taxon>
        <taxon>campanulids</taxon>
        <taxon>Apiales</taxon>
        <taxon>Apiaceae</taxon>
        <taxon>Apioideae</taxon>
        <taxon>Scandiceae</taxon>
        <taxon>Daucinae</taxon>
        <taxon>Daucus</taxon>
        <taxon>Daucus sect. Daucus</taxon>
    </lineage>
</organism>
<evidence type="ECO:0000259" key="1">
    <source>
        <dbReference type="Pfam" id="PF02721"/>
    </source>
</evidence>
<dbReference type="PANTHER" id="PTHR47165">
    <property type="entry name" value="OS03G0429900 PROTEIN"/>
    <property type="match status" value="1"/>
</dbReference>
<dbReference type="SUPFAM" id="SSF50249">
    <property type="entry name" value="Nucleic acid-binding proteins"/>
    <property type="match status" value="2"/>
</dbReference>
<evidence type="ECO:0000313" key="3">
    <source>
        <dbReference type="Proteomes" id="UP000077755"/>
    </source>
</evidence>
<dbReference type="Pfam" id="PF02721">
    <property type="entry name" value="DUF223"/>
    <property type="match status" value="1"/>
</dbReference>
<name>A0A161X1C5_DAUCS</name>
<dbReference type="Gramene" id="KZN04775">
    <property type="protein sequence ID" value="KZN04775"/>
    <property type="gene ID" value="DCAR_005612"/>
</dbReference>
<dbReference type="Gene3D" id="2.40.50.140">
    <property type="entry name" value="Nucleic acid-binding proteins"/>
    <property type="match status" value="2"/>
</dbReference>
<accession>A0A161X1C5</accession>
<reference evidence="2" key="2">
    <citation type="submission" date="2022-03" db="EMBL/GenBank/DDBJ databases">
        <title>Draft title - Genomic analysis of global carrot germplasm unveils the trajectory of domestication and the origin of high carotenoid orange carrot.</title>
        <authorList>
            <person name="Iorizzo M."/>
            <person name="Ellison S."/>
            <person name="Senalik D."/>
            <person name="Macko-Podgorni A."/>
            <person name="Grzebelus D."/>
            <person name="Bostan H."/>
            <person name="Rolling W."/>
            <person name="Curaba J."/>
            <person name="Simon P."/>
        </authorList>
    </citation>
    <scope>NUCLEOTIDE SEQUENCE</scope>
    <source>
        <tissue evidence="2">Leaf</tissue>
    </source>
</reference>
<proteinExistence type="predicted"/>
<evidence type="ECO:0000313" key="2">
    <source>
        <dbReference type="EMBL" id="WOG87090.1"/>
    </source>
</evidence>
<dbReference type="AlphaFoldDB" id="A0A161X1C5"/>
<dbReference type="CDD" id="cd04480">
    <property type="entry name" value="RPA1_DBD_A_like"/>
    <property type="match status" value="1"/>
</dbReference>